<name>A0A927W907_9CLOT</name>
<accession>A0A927W907</accession>
<protein>
    <submittedName>
        <fullName evidence="1">Uncharacterized protein</fullName>
    </submittedName>
</protein>
<dbReference type="Proteomes" id="UP000768462">
    <property type="component" value="Unassembled WGS sequence"/>
</dbReference>
<evidence type="ECO:0000313" key="1">
    <source>
        <dbReference type="EMBL" id="MBE6060785.1"/>
    </source>
</evidence>
<dbReference type="AlphaFoldDB" id="A0A927W907"/>
<dbReference type="EMBL" id="SVCM01000132">
    <property type="protein sequence ID" value="MBE6060785.1"/>
    <property type="molecule type" value="Genomic_DNA"/>
</dbReference>
<proteinExistence type="predicted"/>
<gene>
    <name evidence="1" type="ORF">E7215_11525</name>
</gene>
<comment type="caution">
    <text evidence="1">The sequence shown here is derived from an EMBL/GenBank/DDBJ whole genome shotgun (WGS) entry which is preliminary data.</text>
</comment>
<sequence length="157" mass="17364">MILTIAMSLIPITNSYAETSIDYESIYNQGVEENYINPENLALEDWLIENVEYKKIYNDGIAGGVLESNFSYNEWIKANCYGQPPIIDSEIYEEVKILTRAYVDGFNIIPGDILITNGTSSAGIVGHAAIATGYNHILHIPGPGKTTEQLTAQQFVD</sequence>
<evidence type="ECO:0000313" key="2">
    <source>
        <dbReference type="Proteomes" id="UP000768462"/>
    </source>
</evidence>
<organism evidence="1 2">
    <name type="scientific">Clostridium sulfidigenes</name>
    <dbReference type="NCBI Taxonomy" id="318464"/>
    <lineage>
        <taxon>Bacteria</taxon>
        <taxon>Bacillati</taxon>
        <taxon>Bacillota</taxon>
        <taxon>Clostridia</taxon>
        <taxon>Eubacteriales</taxon>
        <taxon>Clostridiaceae</taxon>
        <taxon>Clostridium</taxon>
    </lineage>
</organism>
<reference evidence="1" key="1">
    <citation type="submission" date="2019-04" db="EMBL/GenBank/DDBJ databases">
        <title>Evolution of Biomass-Degrading Anaerobic Consortia Revealed by Metagenomics.</title>
        <authorList>
            <person name="Peng X."/>
        </authorList>
    </citation>
    <scope>NUCLEOTIDE SEQUENCE</scope>
    <source>
        <strain evidence="1">SIG254</strain>
    </source>
</reference>